<evidence type="ECO:0000256" key="4">
    <source>
        <dbReference type="ARBA" id="ARBA00018370"/>
    </source>
</evidence>
<evidence type="ECO:0000256" key="5">
    <source>
        <dbReference type="ARBA" id="ARBA00023110"/>
    </source>
</evidence>
<dbReference type="InterPro" id="IPR050245">
    <property type="entry name" value="PrsA_foldase"/>
</dbReference>
<dbReference type="SUPFAM" id="SSF109998">
    <property type="entry name" value="Triger factor/SurA peptide-binding domain-like"/>
    <property type="match status" value="1"/>
</dbReference>
<keyword evidence="8 12" id="KW-0413">Isomerase</keyword>
<dbReference type="EMBL" id="FNIT01000005">
    <property type="protein sequence ID" value="SDO28011.1"/>
    <property type="molecule type" value="Genomic_DNA"/>
</dbReference>
<evidence type="ECO:0000259" key="11">
    <source>
        <dbReference type="PROSITE" id="PS50198"/>
    </source>
</evidence>
<protein>
    <recommendedName>
        <fullName evidence="4">Parvulin-like PPIase</fullName>
        <ecNumber evidence="3">5.2.1.8</ecNumber>
    </recommendedName>
    <alternativeName>
        <fullName evidence="6">Peptidyl-prolyl cis-trans isomerase plp</fullName>
    </alternativeName>
    <alternativeName>
        <fullName evidence="7">Rotamase plp</fullName>
    </alternativeName>
</protein>
<dbReference type="RefSeq" id="WP_090673431.1">
    <property type="nucleotide sequence ID" value="NZ_FNIT01000005.1"/>
</dbReference>
<dbReference type="InterPro" id="IPR023058">
    <property type="entry name" value="PPIase_PpiC_CS"/>
</dbReference>
<comment type="catalytic activity">
    <reaction evidence="1">
        <text>[protein]-peptidylproline (omega=180) = [protein]-peptidylproline (omega=0)</text>
        <dbReference type="Rhea" id="RHEA:16237"/>
        <dbReference type="Rhea" id="RHEA-COMP:10747"/>
        <dbReference type="Rhea" id="RHEA-COMP:10748"/>
        <dbReference type="ChEBI" id="CHEBI:83833"/>
        <dbReference type="ChEBI" id="CHEBI:83834"/>
        <dbReference type="EC" id="5.2.1.8"/>
    </reaction>
</comment>
<evidence type="ECO:0000256" key="6">
    <source>
        <dbReference type="ARBA" id="ARBA00030642"/>
    </source>
</evidence>
<feature type="compositionally biased region" description="Pro residues" evidence="9">
    <location>
        <begin position="43"/>
        <end position="53"/>
    </location>
</feature>
<accession>A0A1H0IAA0</accession>
<dbReference type="SUPFAM" id="SSF54534">
    <property type="entry name" value="FKBP-like"/>
    <property type="match status" value="1"/>
</dbReference>
<evidence type="ECO:0000256" key="7">
    <source>
        <dbReference type="ARBA" id="ARBA00031484"/>
    </source>
</evidence>
<organism evidence="12 13">
    <name type="scientific">Aureimonas jatrophae</name>
    <dbReference type="NCBI Taxonomy" id="1166073"/>
    <lineage>
        <taxon>Bacteria</taxon>
        <taxon>Pseudomonadati</taxon>
        <taxon>Pseudomonadota</taxon>
        <taxon>Alphaproteobacteria</taxon>
        <taxon>Hyphomicrobiales</taxon>
        <taxon>Aurantimonadaceae</taxon>
        <taxon>Aureimonas</taxon>
    </lineage>
</organism>
<name>A0A1H0IAA0_9HYPH</name>
<feature type="region of interest" description="Disordered" evidence="9">
    <location>
        <begin position="36"/>
        <end position="57"/>
    </location>
</feature>
<evidence type="ECO:0000256" key="10">
    <source>
        <dbReference type="SAM" id="SignalP"/>
    </source>
</evidence>
<reference evidence="12 13" key="1">
    <citation type="submission" date="2016-10" db="EMBL/GenBank/DDBJ databases">
        <authorList>
            <person name="de Groot N.N."/>
        </authorList>
    </citation>
    <scope>NUCLEOTIDE SEQUENCE [LARGE SCALE GENOMIC DNA]</scope>
    <source>
        <strain evidence="13">L7-484,KACC 16230,DSM 25025</strain>
    </source>
</reference>
<evidence type="ECO:0000256" key="8">
    <source>
        <dbReference type="PROSITE-ProRule" id="PRU00278"/>
    </source>
</evidence>
<dbReference type="OrthoDB" id="14196at2"/>
<evidence type="ECO:0000256" key="3">
    <source>
        <dbReference type="ARBA" id="ARBA00013194"/>
    </source>
</evidence>
<dbReference type="PROSITE" id="PS01096">
    <property type="entry name" value="PPIC_PPIASE_1"/>
    <property type="match status" value="1"/>
</dbReference>
<feature type="chain" id="PRO_5011753398" description="Parvulin-like PPIase" evidence="10">
    <location>
        <begin position="27"/>
        <end position="341"/>
    </location>
</feature>
<dbReference type="PROSITE" id="PS51257">
    <property type="entry name" value="PROKAR_LIPOPROTEIN"/>
    <property type="match status" value="1"/>
</dbReference>
<gene>
    <name evidence="12" type="ORF">SAMN05192530_10530</name>
</gene>
<evidence type="ECO:0000313" key="12">
    <source>
        <dbReference type="EMBL" id="SDO28011.1"/>
    </source>
</evidence>
<dbReference type="Pfam" id="PF13616">
    <property type="entry name" value="Rotamase_3"/>
    <property type="match status" value="1"/>
</dbReference>
<dbReference type="PANTHER" id="PTHR47245:SF2">
    <property type="entry name" value="PEPTIDYL-PROLYL CIS-TRANS ISOMERASE HP_0175-RELATED"/>
    <property type="match status" value="1"/>
</dbReference>
<keyword evidence="13" id="KW-1185">Reference proteome</keyword>
<sequence length="341" mass="35707">MNLKLSLRLAASAAALAALSCGSALAQDAATPAAPAASTTAPAPAPVAPPAPETPLAKVGDQTITQADLETATQDLATQFGQLPPDQQRVAVLSALIDIKALAEEANAAKLGDDPAVARQLAFLRERALHNAYFEKNGLSAITDAELKSRYDAEVAAMKPVDEVHAQHILVPTKEEAEAVIKELDGGKDFAAVAAERSKDSSGANGGDLGFFGPGQMVPPFEAAAFALEPGTYTKEPVQSQFGFHVIKVLEKRKQQPPAFEQVKDQVRQIVMREKYVAMVQKARESEGVEYLDPALKTQVEAMESMMASGPSADPEAAADEAASDAETVPPGTETAPALAN</sequence>
<evidence type="ECO:0000313" key="13">
    <source>
        <dbReference type="Proteomes" id="UP000198793"/>
    </source>
</evidence>
<dbReference type="PANTHER" id="PTHR47245">
    <property type="entry name" value="PEPTIDYLPROLYL ISOMERASE"/>
    <property type="match status" value="1"/>
</dbReference>
<evidence type="ECO:0000256" key="9">
    <source>
        <dbReference type="SAM" id="MobiDB-lite"/>
    </source>
</evidence>
<feature type="region of interest" description="Disordered" evidence="9">
    <location>
        <begin position="304"/>
        <end position="341"/>
    </location>
</feature>
<dbReference type="InterPro" id="IPR027304">
    <property type="entry name" value="Trigger_fact/SurA_dom_sf"/>
</dbReference>
<evidence type="ECO:0000256" key="2">
    <source>
        <dbReference type="ARBA" id="ARBA00007656"/>
    </source>
</evidence>
<dbReference type="AlphaFoldDB" id="A0A1H0IAA0"/>
<dbReference type="PROSITE" id="PS50198">
    <property type="entry name" value="PPIC_PPIASE_2"/>
    <property type="match status" value="1"/>
</dbReference>
<comment type="similarity">
    <text evidence="2">Belongs to the PpiC/parvulin rotamase family.</text>
</comment>
<keyword evidence="10" id="KW-0732">Signal</keyword>
<evidence type="ECO:0000256" key="1">
    <source>
        <dbReference type="ARBA" id="ARBA00000971"/>
    </source>
</evidence>
<dbReference type="STRING" id="1166073.SAMN05192530_10530"/>
<keyword evidence="5 8" id="KW-0697">Rotamase</keyword>
<feature type="domain" description="PpiC" evidence="11">
    <location>
        <begin position="161"/>
        <end position="251"/>
    </location>
</feature>
<dbReference type="InterPro" id="IPR046357">
    <property type="entry name" value="PPIase_dom_sf"/>
</dbReference>
<dbReference type="GO" id="GO:0003755">
    <property type="term" value="F:peptidyl-prolyl cis-trans isomerase activity"/>
    <property type="evidence" value="ECO:0007669"/>
    <property type="project" value="UniProtKB-KW"/>
</dbReference>
<dbReference type="EC" id="5.2.1.8" evidence="3"/>
<proteinExistence type="inferred from homology"/>
<feature type="signal peptide" evidence="10">
    <location>
        <begin position="1"/>
        <end position="26"/>
    </location>
</feature>
<dbReference type="InterPro" id="IPR000297">
    <property type="entry name" value="PPIase_PpiC"/>
</dbReference>
<dbReference type="Proteomes" id="UP000198793">
    <property type="component" value="Unassembled WGS sequence"/>
</dbReference>
<dbReference type="Gene3D" id="3.10.50.40">
    <property type="match status" value="1"/>
</dbReference>